<proteinExistence type="predicted"/>
<dbReference type="Proteomes" id="UP001177003">
    <property type="component" value="Chromosome 8"/>
</dbReference>
<organism evidence="2 3">
    <name type="scientific">Lactuca saligna</name>
    <name type="common">Willowleaf lettuce</name>
    <dbReference type="NCBI Taxonomy" id="75948"/>
    <lineage>
        <taxon>Eukaryota</taxon>
        <taxon>Viridiplantae</taxon>
        <taxon>Streptophyta</taxon>
        <taxon>Embryophyta</taxon>
        <taxon>Tracheophyta</taxon>
        <taxon>Spermatophyta</taxon>
        <taxon>Magnoliopsida</taxon>
        <taxon>eudicotyledons</taxon>
        <taxon>Gunneridae</taxon>
        <taxon>Pentapetalae</taxon>
        <taxon>asterids</taxon>
        <taxon>campanulids</taxon>
        <taxon>Asterales</taxon>
        <taxon>Asteraceae</taxon>
        <taxon>Cichorioideae</taxon>
        <taxon>Cichorieae</taxon>
        <taxon>Lactucinae</taxon>
        <taxon>Lactuca</taxon>
    </lineage>
</organism>
<reference evidence="2" key="1">
    <citation type="submission" date="2023-04" db="EMBL/GenBank/DDBJ databases">
        <authorList>
            <person name="Vijverberg K."/>
            <person name="Xiong W."/>
            <person name="Schranz E."/>
        </authorList>
    </citation>
    <scope>NUCLEOTIDE SEQUENCE</scope>
</reference>
<feature type="compositionally biased region" description="Polar residues" evidence="1">
    <location>
        <begin position="117"/>
        <end position="134"/>
    </location>
</feature>
<dbReference type="AlphaFoldDB" id="A0AA36EIH9"/>
<name>A0AA36EIH9_LACSI</name>
<accession>A0AA36EIH9</accession>
<evidence type="ECO:0000256" key="1">
    <source>
        <dbReference type="SAM" id="MobiDB-lite"/>
    </source>
</evidence>
<protein>
    <submittedName>
        <fullName evidence="2">Uncharacterized protein</fullName>
    </submittedName>
</protein>
<gene>
    <name evidence="2" type="ORF">LSALG_LOCUS36290</name>
</gene>
<keyword evidence="3" id="KW-1185">Reference proteome</keyword>
<evidence type="ECO:0000313" key="2">
    <source>
        <dbReference type="EMBL" id="CAI9297478.1"/>
    </source>
</evidence>
<sequence length="201" mass="22371">MFITYPVQNKSTSIESGSMDQNIQSTFTKTSLVIQEISSPFSKHIPIDQDFQSPFVEAKVIPSEGAQASRSSFETPELGISKVNLGDLTALFIDSKQCLFQKFGEEFQPLSVEGENITASSSGPVNQTSQSSSERAAKHALDANLDTFSSLGPLSAEERREKKIRVEQLKGKMLLMKNSYQDAMNDHLEMFFRETGKKFIE</sequence>
<dbReference type="EMBL" id="OX465084">
    <property type="protein sequence ID" value="CAI9297478.1"/>
    <property type="molecule type" value="Genomic_DNA"/>
</dbReference>
<evidence type="ECO:0000313" key="3">
    <source>
        <dbReference type="Proteomes" id="UP001177003"/>
    </source>
</evidence>
<feature type="region of interest" description="Disordered" evidence="1">
    <location>
        <begin position="116"/>
        <end position="137"/>
    </location>
</feature>